<dbReference type="Pfam" id="PF13288">
    <property type="entry name" value="DXPR_C"/>
    <property type="match status" value="1"/>
</dbReference>
<feature type="binding site" evidence="9">
    <location>
        <position position="38"/>
    </location>
    <ligand>
        <name>NADPH</name>
        <dbReference type="ChEBI" id="CHEBI:57783"/>
    </ligand>
</feature>
<feature type="binding site" evidence="9">
    <location>
        <position position="125"/>
    </location>
    <ligand>
        <name>1-deoxy-D-xylulose 5-phosphate</name>
        <dbReference type="ChEBI" id="CHEBI:57792"/>
    </ligand>
</feature>
<dbReference type="GO" id="GO:0030604">
    <property type="term" value="F:1-deoxy-D-xylulose-5-phosphate reductoisomerase activity"/>
    <property type="evidence" value="ECO:0007669"/>
    <property type="project" value="UniProtKB-UniRule"/>
</dbReference>
<evidence type="ECO:0000256" key="7">
    <source>
        <dbReference type="ARBA" id="ARBA00023229"/>
    </source>
</evidence>
<dbReference type="HAMAP" id="MF_00183">
    <property type="entry name" value="DXP_reductoisom"/>
    <property type="match status" value="1"/>
</dbReference>
<dbReference type="RefSeq" id="WP_271012678.1">
    <property type="nucleotide sequence ID" value="NZ_JAQIFT010000049.1"/>
</dbReference>
<dbReference type="PANTHER" id="PTHR30525:SF0">
    <property type="entry name" value="1-DEOXY-D-XYLULOSE 5-PHOSPHATE REDUCTOISOMERASE, CHLOROPLASTIC"/>
    <property type="match status" value="1"/>
</dbReference>
<dbReference type="AlphaFoldDB" id="A0AA42DP89"/>
<feature type="binding site" evidence="9">
    <location>
        <position position="212"/>
    </location>
    <ligand>
        <name>1-deoxy-D-xylulose 5-phosphate</name>
        <dbReference type="ChEBI" id="CHEBI:57792"/>
    </ligand>
</feature>
<feature type="binding site" evidence="9">
    <location>
        <position position="12"/>
    </location>
    <ligand>
        <name>NADPH</name>
        <dbReference type="ChEBI" id="CHEBI:57783"/>
    </ligand>
</feature>
<evidence type="ECO:0000259" key="10">
    <source>
        <dbReference type="Pfam" id="PF02670"/>
    </source>
</evidence>
<evidence type="ECO:0000256" key="6">
    <source>
        <dbReference type="ARBA" id="ARBA00023211"/>
    </source>
</evidence>
<evidence type="ECO:0000259" key="11">
    <source>
        <dbReference type="Pfam" id="PF08436"/>
    </source>
</evidence>
<keyword evidence="5 9" id="KW-0560">Oxidoreductase</keyword>
<evidence type="ECO:0000313" key="13">
    <source>
        <dbReference type="EMBL" id="MDA3732623.1"/>
    </source>
</evidence>
<dbReference type="InterPro" id="IPR003821">
    <property type="entry name" value="DXP_reductoisomerase"/>
</dbReference>
<evidence type="ECO:0000256" key="1">
    <source>
        <dbReference type="ARBA" id="ARBA00005094"/>
    </source>
</evidence>
<dbReference type="Gene3D" id="3.40.50.720">
    <property type="entry name" value="NAD(P)-binding Rossmann-like Domain"/>
    <property type="match status" value="1"/>
</dbReference>
<dbReference type="EC" id="1.1.1.267" evidence="9"/>
<comment type="caution">
    <text evidence="13">The sequence shown here is derived from an EMBL/GenBank/DDBJ whole genome shotgun (WGS) entry which is preliminary data.</text>
</comment>
<feature type="binding site" evidence="9">
    <location>
        <position position="221"/>
    </location>
    <ligand>
        <name>1-deoxy-D-xylulose 5-phosphate</name>
        <dbReference type="ChEBI" id="CHEBI:57792"/>
    </ligand>
</feature>
<feature type="binding site" evidence="9">
    <location>
        <position position="11"/>
    </location>
    <ligand>
        <name>NADPH</name>
        <dbReference type="ChEBI" id="CHEBI:57783"/>
    </ligand>
</feature>
<dbReference type="Pfam" id="PF02670">
    <property type="entry name" value="DXP_reductoisom"/>
    <property type="match status" value="1"/>
</dbReference>
<feature type="domain" description="1-deoxy-D-xylulose 5-phosphate reductoisomerase N-terminal" evidence="10">
    <location>
        <begin position="5"/>
        <end position="132"/>
    </location>
</feature>
<dbReference type="SUPFAM" id="SSF69055">
    <property type="entry name" value="1-deoxy-D-xylulose-5-phosphate reductoisomerase, C-terminal domain"/>
    <property type="match status" value="1"/>
</dbReference>
<protein>
    <recommendedName>
        <fullName evidence="9">1-deoxy-D-xylulose 5-phosphate reductoisomerase</fullName>
        <shortName evidence="9">DXP reductoisomerase</shortName>
        <ecNumber evidence="9">1.1.1.267</ecNumber>
    </recommendedName>
    <alternativeName>
        <fullName evidence="9">1-deoxyxylulose-5-phosphate reductoisomerase</fullName>
    </alternativeName>
    <alternativeName>
        <fullName evidence="9">2-C-methyl-D-erythritol 4-phosphate synthase</fullName>
    </alternativeName>
</protein>
<evidence type="ECO:0000256" key="8">
    <source>
        <dbReference type="ARBA" id="ARBA00048543"/>
    </source>
</evidence>
<feature type="binding site" evidence="9">
    <location>
        <position position="205"/>
    </location>
    <ligand>
        <name>NADPH</name>
        <dbReference type="ChEBI" id="CHEBI:57783"/>
    </ligand>
</feature>
<dbReference type="GO" id="GO:0051484">
    <property type="term" value="P:isopentenyl diphosphate biosynthetic process, methylerythritol 4-phosphate pathway involved in terpenoid biosynthetic process"/>
    <property type="evidence" value="ECO:0007669"/>
    <property type="project" value="TreeGrafter"/>
</dbReference>
<evidence type="ECO:0000256" key="4">
    <source>
        <dbReference type="ARBA" id="ARBA00022857"/>
    </source>
</evidence>
<dbReference type="Gene3D" id="1.10.1740.10">
    <property type="match status" value="1"/>
</dbReference>
<feature type="binding site" evidence="9">
    <location>
        <position position="218"/>
    </location>
    <ligand>
        <name>1-deoxy-D-xylulose 5-phosphate</name>
        <dbReference type="ChEBI" id="CHEBI:57792"/>
    </ligand>
</feature>
<feature type="binding site" evidence="9">
    <location>
        <position position="152"/>
    </location>
    <ligand>
        <name>Mn(2+)</name>
        <dbReference type="ChEBI" id="CHEBI:29035"/>
    </ligand>
</feature>
<feature type="binding site" evidence="9">
    <location>
        <position position="13"/>
    </location>
    <ligand>
        <name>NADPH</name>
        <dbReference type="ChEBI" id="CHEBI:57783"/>
    </ligand>
</feature>
<evidence type="ECO:0000313" key="14">
    <source>
        <dbReference type="Proteomes" id="UP001169242"/>
    </source>
</evidence>
<feature type="binding site" evidence="9">
    <location>
        <position position="150"/>
    </location>
    <ligand>
        <name>Mn(2+)</name>
        <dbReference type="ChEBI" id="CHEBI:29035"/>
    </ligand>
</feature>
<feature type="binding site" evidence="9">
    <location>
        <position position="152"/>
    </location>
    <ligand>
        <name>1-deoxy-D-xylulose 5-phosphate</name>
        <dbReference type="ChEBI" id="CHEBI:57792"/>
    </ligand>
</feature>
<feature type="domain" description="1-deoxy-D-xylulose 5-phosphate reductoisomerase C-terminal" evidence="11">
    <location>
        <begin position="146"/>
        <end position="229"/>
    </location>
</feature>
<keyword evidence="4 9" id="KW-0521">NADP</keyword>
<feature type="binding site" evidence="9">
    <location>
        <position position="176"/>
    </location>
    <ligand>
        <name>1-deoxy-D-xylulose 5-phosphate</name>
        <dbReference type="ChEBI" id="CHEBI:57792"/>
    </ligand>
</feature>
<organism evidence="13 14">
    <name type="scientific">Holtiella tumoricola</name>
    <dbReference type="NCBI Taxonomy" id="3018743"/>
    <lineage>
        <taxon>Bacteria</taxon>
        <taxon>Bacillati</taxon>
        <taxon>Bacillota</taxon>
        <taxon>Clostridia</taxon>
        <taxon>Lachnospirales</taxon>
        <taxon>Cellulosilyticaceae</taxon>
        <taxon>Holtiella</taxon>
    </lineage>
</organism>
<comment type="cofactor">
    <cofactor evidence="9">
        <name>Mg(2+)</name>
        <dbReference type="ChEBI" id="CHEBI:18420"/>
    </cofactor>
    <cofactor evidence="9">
        <name>Mn(2+)</name>
        <dbReference type="ChEBI" id="CHEBI:29035"/>
    </cofactor>
</comment>
<comment type="similarity">
    <text evidence="2 9">Belongs to the DXR family.</text>
</comment>
<sequence length="387" mass="42557">MTKKIALLGSTGSIGTQTLEVVANDPSLEVVGLTVHHNIDLLEEQIKMFHPRLVCVMDEKKALELQERVRAQGIKVEVLAGMEGLIAVATMEEADTVLTAVVGMIGLLPTIEAIKKGKVIALANKETLVTAGELVMGAAKAHQVSILPVDSEHSAIFQCLRGNEHQSISKLILTASGGPFRDYTKEMLQDVTVEAALKHPNWSMGSKITIDSASLMNKGLEVIEAKHLFDVTPEQIDVIVHRESIIHSMVEYKDGSTMAQLGLPNMMHPIAYALYYPERKPTSCVHPLDFTKVSKLTFDPPKKDLFPCLQLAYDALMVGGTMPAVLNAANEVAVDAFLKKQITFLQISQIIHEVMARHICINRPSLDEIIGIDEWARVMSRQEVQKQ</sequence>
<comment type="caution">
    <text evidence="9">Lacks conserved residue(s) required for the propagation of feature annotation.</text>
</comment>
<dbReference type="GO" id="GO:0030145">
    <property type="term" value="F:manganese ion binding"/>
    <property type="evidence" value="ECO:0007669"/>
    <property type="project" value="TreeGrafter"/>
</dbReference>
<dbReference type="SUPFAM" id="SSF51735">
    <property type="entry name" value="NAD(P)-binding Rossmann-fold domains"/>
    <property type="match status" value="1"/>
</dbReference>
<accession>A0AA42DP89</accession>
<keyword evidence="6 9" id="KW-0464">Manganese</keyword>
<feature type="binding site" evidence="9">
    <location>
        <position position="14"/>
    </location>
    <ligand>
        <name>NADPH</name>
        <dbReference type="ChEBI" id="CHEBI:57783"/>
    </ligand>
</feature>
<reference evidence="13" key="1">
    <citation type="journal article" date="2023" name="Int. J. Syst. Evol. Microbiol.">
        <title>&lt;i&gt;Holtiella tumoricola&lt;/i&gt; gen. nov. sp. nov., isolated from a human clinical sample.</title>
        <authorList>
            <person name="Allen-Vercoe E."/>
            <person name="Daigneault M.C."/>
            <person name="Vancuren S.J."/>
            <person name="Cochrane K."/>
            <person name="O'Neal L.L."/>
            <person name="Sankaranarayanan K."/>
            <person name="Lawson P.A."/>
        </authorList>
    </citation>
    <scope>NUCLEOTIDE SEQUENCE</scope>
    <source>
        <strain evidence="13">CC70A</strain>
    </source>
</reference>
<comment type="catalytic activity">
    <reaction evidence="8">
        <text>2-C-methyl-D-erythritol 4-phosphate + NADP(+) = 1-deoxy-D-xylulose 5-phosphate + NADPH + H(+)</text>
        <dbReference type="Rhea" id="RHEA:13717"/>
        <dbReference type="ChEBI" id="CHEBI:15378"/>
        <dbReference type="ChEBI" id="CHEBI:57783"/>
        <dbReference type="ChEBI" id="CHEBI:57792"/>
        <dbReference type="ChEBI" id="CHEBI:58262"/>
        <dbReference type="ChEBI" id="CHEBI:58349"/>
        <dbReference type="EC" id="1.1.1.267"/>
    </reaction>
    <physiologicalReaction direction="right-to-left" evidence="8">
        <dbReference type="Rhea" id="RHEA:13719"/>
    </physiologicalReaction>
</comment>
<evidence type="ECO:0000256" key="5">
    <source>
        <dbReference type="ARBA" id="ARBA00023002"/>
    </source>
</evidence>
<evidence type="ECO:0000256" key="9">
    <source>
        <dbReference type="HAMAP-Rule" id="MF_00183"/>
    </source>
</evidence>
<dbReference type="Pfam" id="PF08436">
    <property type="entry name" value="DXP_redisom_C"/>
    <property type="match status" value="1"/>
</dbReference>
<keyword evidence="14" id="KW-1185">Reference proteome</keyword>
<dbReference type="NCBIfam" id="TIGR00243">
    <property type="entry name" value="Dxr"/>
    <property type="match status" value="1"/>
</dbReference>
<dbReference type="Proteomes" id="UP001169242">
    <property type="component" value="Unassembled WGS sequence"/>
</dbReference>
<dbReference type="InterPro" id="IPR036291">
    <property type="entry name" value="NAD(P)-bd_dom_sf"/>
</dbReference>
<keyword evidence="7 9" id="KW-0414">Isoprene biosynthesis</keyword>
<dbReference type="NCBIfam" id="NF009114">
    <property type="entry name" value="PRK12464.1"/>
    <property type="match status" value="1"/>
</dbReference>
<feature type="binding site" evidence="9">
    <location>
        <position position="151"/>
    </location>
    <ligand>
        <name>1-deoxy-D-xylulose 5-phosphate</name>
        <dbReference type="ChEBI" id="CHEBI:57792"/>
    </ligand>
</feature>
<gene>
    <name evidence="9" type="primary">dxr</name>
    <name evidence="13" type="ORF">PBV87_14110</name>
</gene>
<proteinExistence type="inferred from homology"/>
<dbReference type="FunFam" id="3.40.50.720:FF:000045">
    <property type="entry name" value="1-deoxy-D-xylulose 5-phosphate reductoisomerase"/>
    <property type="match status" value="1"/>
</dbReference>
<feature type="binding site" evidence="9">
    <location>
        <position position="221"/>
    </location>
    <ligand>
        <name>Mn(2+)</name>
        <dbReference type="ChEBI" id="CHEBI:29035"/>
    </ligand>
</feature>
<evidence type="ECO:0000259" key="12">
    <source>
        <dbReference type="Pfam" id="PF13288"/>
    </source>
</evidence>
<comment type="function">
    <text evidence="9">Catalyzes the NADPH-dependent rearrangement and reduction of 1-deoxy-D-xylulose-5-phosphate (DXP) to 2-C-methyl-D-erythritol 4-phosphate (MEP).</text>
</comment>
<feature type="binding site" evidence="9">
    <location>
        <position position="124"/>
    </location>
    <ligand>
        <name>NADPH</name>
        <dbReference type="ChEBI" id="CHEBI:57783"/>
    </ligand>
</feature>
<dbReference type="InterPro" id="IPR036169">
    <property type="entry name" value="DXPR_C_sf"/>
</dbReference>
<evidence type="ECO:0000256" key="3">
    <source>
        <dbReference type="ARBA" id="ARBA00022723"/>
    </source>
</evidence>
<dbReference type="SUPFAM" id="SSF55347">
    <property type="entry name" value="Glyceraldehyde-3-phosphate dehydrogenase-like, C-terminal domain"/>
    <property type="match status" value="1"/>
</dbReference>
<comment type="pathway">
    <text evidence="1 9">Isoprenoid biosynthesis; isopentenyl diphosphate biosynthesis via DXP pathway; isopentenyl diphosphate from 1-deoxy-D-xylulose 5-phosphate: step 1/6.</text>
</comment>
<keyword evidence="9" id="KW-0460">Magnesium</keyword>
<feature type="binding site" evidence="9">
    <location>
        <position position="126"/>
    </location>
    <ligand>
        <name>NADPH</name>
        <dbReference type="ChEBI" id="CHEBI:57783"/>
    </ligand>
</feature>
<dbReference type="GO" id="GO:0070402">
    <property type="term" value="F:NADPH binding"/>
    <property type="evidence" value="ECO:0007669"/>
    <property type="project" value="InterPro"/>
</dbReference>
<dbReference type="PANTHER" id="PTHR30525">
    <property type="entry name" value="1-DEOXY-D-XYLULOSE 5-PHOSPHATE REDUCTOISOMERASE"/>
    <property type="match status" value="1"/>
</dbReference>
<dbReference type="InterPro" id="IPR013512">
    <property type="entry name" value="DXP_reductoisomerase_N"/>
</dbReference>
<dbReference type="PIRSF" id="PIRSF006205">
    <property type="entry name" value="Dxp_reductismrs"/>
    <property type="match status" value="1"/>
</dbReference>
<dbReference type="InterPro" id="IPR026877">
    <property type="entry name" value="DXPR_C"/>
</dbReference>
<dbReference type="InterPro" id="IPR013644">
    <property type="entry name" value="DXP_reductoisomerase_C"/>
</dbReference>
<keyword evidence="3 9" id="KW-0479">Metal-binding</keyword>
<dbReference type="EMBL" id="JAQIFT010000049">
    <property type="protein sequence ID" value="MDA3732623.1"/>
    <property type="molecule type" value="Genomic_DNA"/>
</dbReference>
<feature type="domain" description="DXP reductoisomerase C-terminal" evidence="12">
    <location>
        <begin position="261"/>
        <end position="377"/>
    </location>
</feature>
<feature type="binding site" evidence="9">
    <location>
        <position position="217"/>
    </location>
    <ligand>
        <name>1-deoxy-D-xylulose 5-phosphate</name>
        <dbReference type="ChEBI" id="CHEBI:57792"/>
    </ligand>
</feature>
<name>A0AA42DP89_9FIRM</name>
<feature type="binding site" evidence="9">
    <location>
        <position position="199"/>
    </location>
    <ligand>
        <name>1-deoxy-D-xylulose 5-phosphate</name>
        <dbReference type="ChEBI" id="CHEBI:57792"/>
    </ligand>
</feature>
<evidence type="ECO:0000256" key="2">
    <source>
        <dbReference type="ARBA" id="ARBA00006825"/>
    </source>
</evidence>